<feature type="region of interest" description="Disordered" evidence="1">
    <location>
        <begin position="1"/>
        <end position="61"/>
    </location>
</feature>
<feature type="compositionally biased region" description="Low complexity" evidence="1">
    <location>
        <begin position="17"/>
        <end position="29"/>
    </location>
</feature>
<dbReference type="Proteomes" id="UP000265719">
    <property type="component" value="Chromosome"/>
</dbReference>
<name>A0AA97LWK0_9ACTN</name>
<dbReference type="Pfam" id="PF04977">
    <property type="entry name" value="DivIC"/>
    <property type="match status" value="1"/>
</dbReference>
<feature type="compositionally biased region" description="Basic and acidic residues" evidence="1">
    <location>
        <begin position="41"/>
        <end position="52"/>
    </location>
</feature>
<keyword evidence="2" id="KW-1133">Transmembrane helix</keyword>
<evidence type="ECO:0000313" key="3">
    <source>
        <dbReference type="EMBL" id="UOE19518.1"/>
    </source>
</evidence>
<protein>
    <submittedName>
        <fullName evidence="3">Septum formation initiator family protein</fullName>
    </submittedName>
</protein>
<accession>A0AA97LWK0</accession>
<sequence length="181" mass="19934">MPKAPEPPKGRRPRTTGAPVSGASVSPPSGSGGSPRRRSRRTADATAPRDRGGSGAEPTGRPALTSRAAILALLVCVIALSLAYPLREYIAQRAQIAQLKEERAHTRQAVQELAERYEELQDPAHIEREARSRLHYQYPDEQAYILLGETSEEEEVEDSGPREPWFVELWDSVAEADRPDA</sequence>
<keyword evidence="2" id="KW-0472">Membrane</keyword>
<evidence type="ECO:0000256" key="2">
    <source>
        <dbReference type="SAM" id="Phobius"/>
    </source>
</evidence>
<keyword evidence="2" id="KW-0812">Transmembrane</keyword>
<organism evidence="3 4">
    <name type="scientific">Thermobifida halotolerans</name>
    <dbReference type="NCBI Taxonomy" id="483545"/>
    <lineage>
        <taxon>Bacteria</taxon>
        <taxon>Bacillati</taxon>
        <taxon>Actinomycetota</taxon>
        <taxon>Actinomycetes</taxon>
        <taxon>Streptosporangiales</taxon>
        <taxon>Nocardiopsidaceae</taxon>
        <taxon>Thermobifida</taxon>
    </lineage>
</organism>
<evidence type="ECO:0000256" key="1">
    <source>
        <dbReference type="SAM" id="MobiDB-lite"/>
    </source>
</evidence>
<feature type="transmembrane region" description="Helical" evidence="2">
    <location>
        <begin position="68"/>
        <end position="86"/>
    </location>
</feature>
<keyword evidence="4" id="KW-1185">Reference proteome</keyword>
<proteinExistence type="predicted"/>
<dbReference type="EMBL" id="CP063196">
    <property type="protein sequence ID" value="UOE19518.1"/>
    <property type="molecule type" value="Genomic_DNA"/>
</dbReference>
<reference evidence="3" key="1">
    <citation type="submission" date="2020-10" db="EMBL/GenBank/DDBJ databases">
        <title>De novo genome project of the cellulose decomposer Thermobifida halotolerans type strain.</title>
        <authorList>
            <person name="Nagy I."/>
            <person name="Horvath B."/>
            <person name="Kukolya J."/>
            <person name="Nagy I."/>
            <person name="Orsini M."/>
        </authorList>
    </citation>
    <scope>NUCLEOTIDE SEQUENCE</scope>
    <source>
        <strain evidence="3">DSM 44931</strain>
    </source>
</reference>
<dbReference type="InterPro" id="IPR007060">
    <property type="entry name" value="FtsL/DivIC"/>
</dbReference>
<dbReference type="KEGG" id="thao:NI17_022845"/>
<gene>
    <name evidence="3" type="ORF">NI17_022845</name>
</gene>
<dbReference type="AlphaFoldDB" id="A0AA97LWK0"/>
<evidence type="ECO:0000313" key="4">
    <source>
        <dbReference type="Proteomes" id="UP000265719"/>
    </source>
</evidence>